<dbReference type="Gene3D" id="1.20.5.860">
    <property type="entry name" value="Photosystem II cytochrome b559, alpha subunit"/>
    <property type="match status" value="1"/>
</dbReference>
<evidence type="ECO:0000313" key="1">
    <source>
        <dbReference type="EMBL" id="KAK8951701.1"/>
    </source>
</evidence>
<name>A0AAP0GCW9_9ASPA</name>
<reference evidence="1 2" key="1">
    <citation type="journal article" date="2022" name="Nat. Plants">
        <title>Genomes of leafy and leafless Platanthera orchids illuminate the evolution of mycoheterotrophy.</title>
        <authorList>
            <person name="Li M.H."/>
            <person name="Liu K.W."/>
            <person name="Li Z."/>
            <person name="Lu H.C."/>
            <person name="Ye Q.L."/>
            <person name="Zhang D."/>
            <person name="Wang J.Y."/>
            <person name="Li Y.F."/>
            <person name="Zhong Z.M."/>
            <person name="Liu X."/>
            <person name="Yu X."/>
            <person name="Liu D.K."/>
            <person name="Tu X.D."/>
            <person name="Liu B."/>
            <person name="Hao Y."/>
            <person name="Liao X.Y."/>
            <person name="Jiang Y.T."/>
            <person name="Sun W.H."/>
            <person name="Chen J."/>
            <person name="Chen Y.Q."/>
            <person name="Ai Y."/>
            <person name="Zhai J.W."/>
            <person name="Wu S.S."/>
            <person name="Zhou Z."/>
            <person name="Hsiao Y.Y."/>
            <person name="Wu W.L."/>
            <person name="Chen Y.Y."/>
            <person name="Lin Y.F."/>
            <person name="Hsu J.L."/>
            <person name="Li C.Y."/>
            <person name="Wang Z.W."/>
            <person name="Zhao X."/>
            <person name="Zhong W.Y."/>
            <person name="Ma X.K."/>
            <person name="Ma L."/>
            <person name="Huang J."/>
            <person name="Chen G.Z."/>
            <person name="Huang M.Z."/>
            <person name="Huang L."/>
            <person name="Peng D.H."/>
            <person name="Luo Y.B."/>
            <person name="Zou S.Q."/>
            <person name="Chen S.P."/>
            <person name="Lan S."/>
            <person name="Tsai W.C."/>
            <person name="Van de Peer Y."/>
            <person name="Liu Z.J."/>
        </authorList>
    </citation>
    <scope>NUCLEOTIDE SEQUENCE [LARGE SCALE GENOMIC DNA]</scope>
    <source>
        <strain evidence="1">Lor287</strain>
    </source>
</reference>
<organism evidence="1 2">
    <name type="scientific">Platanthera zijinensis</name>
    <dbReference type="NCBI Taxonomy" id="2320716"/>
    <lineage>
        <taxon>Eukaryota</taxon>
        <taxon>Viridiplantae</taxon>
        <taxon>Streptophyta</taxon>
        <taxon>Embryophyta</taxon>
        <taxon>Tracheophyta</taxon>
        <taxon>Spermatophyta</taxon>
        <taxon>Magnoliopsida</taxon>
        <taxon>Liliopsida</taxon>
        <taxon>Asparagales</taxon>
        <taxon>Orchidaceae</taxon>
        <taxon>Orchidoideae</taxon>
        <taxon>Orchideae</taxon>
        <taxon>Orchidinae</taxon>
        <taxon>Platanthera</taxon>
    </lineage>
</organism>
<proteinExistence type="predicted"/>
<dbReference type="GO" id="GO:0020037">
    <property type="term" value="F:heme binding"/>
    <property type="evidence" value="ECO:0007669"/>
    <property type="project" value="InterPro"/>
</dbReference>
<dbReference type="AlphaFoldDB" id="A0AAP0GCW9"/>
<dbReference type="InterPro" id="IPR037025">
    <property type="entry name" value="PSII_cyt_b559_asu_sf"/>
</dbReference>
<dbReference type="EMBL" id="JBBWWQ010000003">
    <property type="protein sequence ID" value="KAK8951701.1"/>
    <property type="molecule type" value="Genomic_DNA"/>
</dbReference>
<sequence>MYYFSRREVVEPLYIRKTSIQFGKERSILLLSIPPCEKRAFIAGMYKGGWRNPIMKVLLYSEPNHLFFQKQKFTHSNRLLRLRRISYWKKWEASDEGKPSILEKMYRRQSWKAVDSCPGTAEEKVRLSGAWIYLCWLFVSTGLAYDVFGSPRPNVDLTEIYSGKEERQGKGRWTQHFAEEDALDTSPRFLRPYQQTQLLPLEPFSFEQELKPFVQSREEFTSDLSETAGDNRTGFFPSQVVISLSKESLSAA</sequence>
<dbReference type="GO" id="GO:0009767">
    <property type="term" value="P:photosynthetic electron transport chain"/>
    <property type="evidence" value="ECO:0007669"/>
    <property type="project" value="InterPro"/>
</dbReference>
<dbReference type="Proteomes" id="UP001418222">
    <property type="component" value="Unassembled WGS sequence"/>
</dbReference>
<accession>A0AAP0GCW9</accession>
<dbReference type="GO" id="GO:0009523">
    <property type="term" value="C:photosystem II"/>
    <property type="evidence" value="ECO:0007669"/>
    <property type="project" value="InterPro"/>
</dbReference>
<keyword evidence="2" id="KW-1185">Reference proteome</keyword>
<dbReference type="SUPFAM" id="SSF161045">
    <property type="entry name" value="Cytochrome b559 subunits"/>
    <property type="match status" value="1"/>
</dbReference>
<comment type="caution">
    <text evidence="1">The sequence shown here is derived from an EMBL/GenBank/DDBJ whole genome shotgun (WGS) entry which is preliminary data.</text>
</comment>
<gene>
    <name evidence="1" type="primary">psbE</name>
    <name evidence="1" type="ORF">KSP39_PZI003687</name>
</gene>
<evidence type="ECO:0000313" key="2">
    <source>
        <dbReference type="Proteomes" id="UP001418222"/>
    </source>
</evidence>
<protein>
    <submittedName>
        <fullName evidence="1">Cytochrome b559 subunit alpha</fullName>
    </submittedName>
</protein>